<evidence type="ECO:0000256" key="12">
    <source>
        <dbReference type="ARBA" id="ARBA00045850"/>
    </source>
</evidence>
<organism evidence="15 16">
    <name type="scientific">Ancylostoma ceylanicum</name>
    <dbReference type="NCBI Taxonomy" id="53326"/>
    <lineage>
        <taxon>Eukaryota</taxon>
        <taxon>Metazoa</taxon>
        <taxon>Ecdysozoa</taxon>
        <taxon>Nematoda</taxon>
        <taxon>Chromadorea</taxon>
        <taxon>Rhabditida</taxon>
        <taxon>Rhabditina</taxon>
        <taxon>Rhabditomorpha</taxon>
        <taxon>Strongyloidea</taxon>
        <taxon>Ancylostomatidae</taxon>
        <taxon>Ancylostomatinae</taxon>
        <taxon>Ancylostoma</taxon>
    </lineage>
</organism>
<dbReference type="InterPro" id="IPR027806">
    <property type="entry name" value="HARBI1_dom"/>
</dbReference>
<comment type="similarity">
    <text evidence="4">Belongs to the HARBI1 family.</text>
</comment>
<feature type="region of interest" description="Disordered" evidence="13">
    <location>
        <begin position="330"/>
        <end position="357"/>
    </location>
</feature>
<dbReference type="InterPro" id="IPR045249">
    <property type="entry name" value="HARBI1-like"/>
</dbReference>
<dbReference type="STRING" id="53326.A0A016VZ27"/>
<keyword evidence="7" id="KW-0540">Nuclease</keyword>
<comment type="function">
    <text evidence="12">Transposase-derived protein that may have nuclease activity. Does not have transposase activity.</text>
</comment>
<dbReference type="Pfam" id="PF13359">
    <property type="entry name" value="DDE_Tnp_4"/>
    <property type="match status" value="1"/>
</dbReference>
<proteinExistence type="inferred from homology"/>
<keyword evidence="9" id="KW-0378">Hydrolase</keyword>
<evidence type="ECO:0000256" key="8">
    <source>
        <dbReference type="ARBA" id="ARBA00022723"/>
    </source>
</evidence>
<evidence type="ECO:0000256" key="13">
    <source>
        <dbReference type="SAM" id="MobiDB-lite"/>
    </source>
</evidence>
<evidence type="ECO:0000256" key="11">
    <source>
        <dbReference type="ARBA" id="ARBA00030126"/>
    </source>
</evidence>
<accession>A0A016VZ27</accession>
<comment type="caution">
    <text evidence="15">The sequence shown here is derived from an EMBL/GenBank/DDBJ whole genome shotgun (WGS) entry which is preliminary data.</text>
</comment>
<evidence type="ECO:0000256" key="1">
    <source>
        <dbReference type="ARBA" id="ARBA00001968"/>
    </source>
</evidence>
<protein>
    <recommendedName>
        <fullName evidence="5">Putative nuclease HARBI1</fullName>
    </recommendedName>
    <alternativeName>
        <fullName evidence="11">Harbinger transposase-derived nuclease</fullName>
    </alternativeName>
</protein>
<dbReference type="OrthoDB" id="8962680at2759"/>
<evidence type="ECO:0000313" key="15">
    <source>
        <dbReference type="EMBL" id="EYC32008.1"/>
    </source>
</evidence>
<dbReference type="PRINTS" id="PR02086">
    <property type="entry name" value="PUTNUCHARBI1"/>
</dbReference>
<comment type="subcellular location">
    <subcellularLocation>
        <location evidence="3">Cytoplasm</location>
    </subcellularLocation>
    <subcellularLocation>
        <location evidence="2">Nucleus</location>
    </subcellularLocation>
</comment>
<gene>
    <name evidence="15" type="primary">Acey_s0003.g1350</name>
    <name evidence="15" type="ORF">Y032_0003g1350</name>
</gene>
<dbReference type="AlphaFoldDB" id="A0A016VZ27"/>
<evidence type="ECO:0000256" key="7">
    <source>
        <dbReference type="ARBA" id="ARBA00022722"/>
    </source>
</evidence>
<dbReference type="GO" id="GO:0005634">
    <property type="term" value="C:nucleus"/>
    <property type="evidence" value="ECO:0007669"/>
    <property type="project" value="UniProtKB-SubCell"/>
</dbReference>
<dbReference type="EMBL" id="JARK01001339">
    <property type="protein sequence ID" value="EYC32008.1"/>
    <property type="molecule type" value="Genomic_DNA"/>
</dbReference>
<keyword evidence="6" id="KW-0963">Cytoplasm</keyword>
<evidence type="ECO:0000256" key="4">
    <source>
        <dbReference type="ARBA" id="ARBA00006958"/>
    </source>
</evidence>
<dbReference type="InterPro" id="IPR026103">
    <property type="entry name" value="HARBI1_animal"/>
</dbReference>
<keyword evidence="8" id="KW-0479">Metal-binding</keyword>
<dbReference type="GO" id="GO:0005737">
    <property type="term" value="C:cytoplasm"/>
    <property type="evidence" value="ECO:0007669"/>
    <property type="project" value="UniProtKB-SubCell"/>
</dbReference>
<name>A0A016VZ27_9BILA</name>
<evidence type="ECO:0000313" key="16">
    <source>
        <dbReference type="Proteomes" id="UP000024635"/>
    </source>
</evidence>
<reference evidence="16" key="1">
    <citation type="journal article" date="2015" name="Nat. Genet.">
        <title>The genome and transcriptome of the zoonotic hookworm Ancylostoma ceylanicum identify infection-specific gene families.</title>
        <authorList>
            <person name="Schwarz E.M."/>
            <person name="Hu Y."/>
            <person name="Antoshechkin I."/>
            <person name="Miller M.M."/>
            <person name="Sternberg P.W."/>
            <person name="Aroian R.V."/>
        </authorList>
    </citation>
    <scope>NUCLEOTIDE SEQUENCE</scope>
    <source>
        <strain evidence="16">HY135</strain>
    </source>
</reference>
<dbReference type="GO" id="GO:0004518">
    <property type="term" value="F:nuclease activity"/>
    <property type="evidence" value="ECO:0007669"/>
    <property type="project" value="UniProtKB-KW"/>
</dbReference>
<keyword evidence="10" id="KW-0539">Nucleus</keyword>
<evidence type="ECO:0000259" key="14">
    <source>
        <dbReference type="Pfam" id="PF13359"/>
    </source>
</evidence>
<sequence>MYLIEREILEEVLDLIDPPHCNYPERRCPLDTLSDIEFLRRFRFTRRGFYKLVRMIDQDLAPVTQRSHPLTTPQQLAVFTSALGSNEHQSVVADSFCCSQATVSRVMRNVSDWFVANARRFIAWPKEQERMEIGERIFETTGIRDVIGAIDGCRVRIRVPSAEQMNYLDQDGNTSINVRGIVDDRQRFLWISADSPGGAENSHVFEKSKLYRCMSSGKIPGRLVADEEYGDEEFLLKPVGGDYLTESVSNSNETIRRLHEGVQKAFGRMKRQFGALQSGLRYNVPRIPGYDPGKQYPFYSSRYGPERAPSVILAATCLYNAAIMFDEPDIETESDSESETDSSSGSEVFVKEEPLFM</sequence>
<comment type="cofactor">
    <cofactor evidence="1">
        <name>a divalent metal cation</name>
        <dbReference type="ChEBI" id="CHEBI:60240"/>
    </cofactor>
</comment>
<keyword evidence="16" id="KW-1185">Reference proteome</keyword>
<dbReference type="GO" id="GO:0016787">
    <property type="term" value="F:hydrolase activity"/>
    <property type="evidence" value="ECO:0007669"/>
    <property type="project" value="UniProtKB-KW"/>
</dbReference>
<evidence type="ECO:0000256" key="10">
    <source>
        <dbReference type="ARBA" id="ARBA00023242"/>
    </source>
</evidence>
<dbReference type="PANTHER" id="PTHR22930">
    <property type="match status" value="1"/>
</dbReference>
<evidence type="ECO:0000256" key="3">
    <source>
        <dbReference type="ARBA" id="ARBA00004496"/>
    </source>
</evidence>
<evidence type="ECO:0000256" key="9">
    <source>
        <dbReference type="ARBA" id="ARBA00022801"/>
    </source>
</evidence>
<evidence type="ECO:0000256" key="2">
    <source>
        <dbReference type="ARBA" id="ARBA00004123"/>
    </source>
</evidence>
<dbReference type="PANTHER" id="PTHR22930:SF85">
    <property type="entry name" value="GH03217P-RELATED"/>
    <property type="match status" value="1"/>
</dbReference>
<evidence type="ECO:0000256" key="6">
    <source>
        <dbReference type="ARBA" id="ARBA00022490"/>
    </source>
</evidence>
<feature type="domain" description="DDE Tnp4" evidence="14">
    <location>
        <begin position="150"/>
        <end position="320"/>
    </location>
</feature>
<feature type="compositionally biased region" description="Acidic residues" evidence="13">
    <location>
        <begin position="330"/>
        <end position="340"/>
    </location>
</feature>
<evidence type="ECO:0000256" key="5">
    <source>
        <dbReference type="ARBA" id="ARBA00015519"/>
    </source>
</evidence>
<dbReference type="GO" id="GO:0046872">
    <property type="term" value="F:metal ion binding"/>
    <property type="evidence" value="ECO:0007669"/>
    <property type="project" value="UniProtKB-KW"/>
</dbReference>
<dbReference type="Proteomes" id="UP000024635">
    <property type="component" value="Unassembled WGS sequence"/>
</dbReference>